<evidence type="ECO:0000256" key="1">
    <source>
        <dbReference type="ARBA" id="ARBA00023268"/>
    </source>
</evidence>
<dbReference type="Pfam" id="PF17919">
    <property type="entry name" value="RT_RNaseH_2"/>
    <property type="match status" value="1"/>
</dbReference>
<keyword evidence="1" id="KW-0511">Multifunctional enzyme</keyword>
<evidence type="ECO:0000313" key="3">
    <source>
        <dbReference type="EMBL" id="MBW0542465.1"/>
    </source>
</evidence>
<sequence length="167" mass="19186">MKLSLRKSHFGFKELKALGHVVSALSLGIDKPKVSAVLLKPMTQYKKEIQSYLRFSGYYRQHINDFASITRPLYSFCDKDTMFEMTVERVKAFESLRQALSTAQLLLMADFKLLFKVYIDASGEGLDAELHQVQIINYECVEEHICFISRKIKPTEAQYGASQMECL</sequence>
<dbReference type="InterPro" id="IPR041577">
    <property type="entry name" value="RT_RNaseH_2"/>
</dbReference>
<dbReference type="SUPFAM" id="SSF56672">
    <property type="entry name" value="DNA/RNA polymerases"/>
    <property type="match status" value="1"/>
</dbReference>
<dbReference type="InterPro" id="IPR050951">
    <property type="entry name" value="Retrovirus_Pol_polyprotein"/>
</dbReference>
<gene>
    <name evidence="3" type="ORF">O181_082180</name>
</gene>
<evidence type="ECO:0000259" key="2">
    <source>
        <dbReference type="Pfam" id="PF17919"/>
    </source>
</evidence>
<feature type="domain" description="Reverse transcriptase/retrotransposon-derived protein RNase H-like" evidence="2">
    <location>
        <begin position="86"/>
        <end position="167"/>
    </location>
</feature>
<proteinExistence type="predicted"/>
<name>A0A9Q3FRD3_9BASI</name>
<reference evidence="3" key="1">
    <citation type="submission" date="2021-03" db="EMBL/GenBank/DDBJ databases">
        <title>Draft genome sequence of rust myrtle Austropuccinia psidii MF-1, a brazilian biotype.</title>
        <authorList>
            <person name="Quecine M.C."/>
            <person name="Pachon D.M.R."/>
            <person name="Bonatelli M.L."/>
            <person name="Correr F.H."/>
            <person name="Franceschini L.M."/>
            <person name="Leite T.F."/>
            <person name="Margarido G.R.A."/>
            <person name="Almeida C.A."/>
            <person name="Ferrarezi J.A."/>
            <person name="Labate C.A."/>
        </authorList>
    </citation>
    <scope>NUCLEOTIDE SEQUENCE</scope>
    <source>
        <strain evidence="3">MF-1</strain>
    </source>
</reference>
<dbReference type="InterPro" id="IPR043128">
    <property type="entry name" value="Rev_trsase/Diguanyl_cyclase"/>
</dbReference>
<dbReference type="PANTHER" id="PTHR37984:SF5">
    <property type="entry name" value="PROTEIN NYNRIN-LIKE"/>
    <property type="match status" value="1"/>
</dbReference>
<dbReference type="PANTHER" id="PTHR37984">
    <property type="entry name" value="PROTEIN CBG26694"/>
    <property type="match status" value="1"/>
</dbReference>
<organism evidence="3 4">
    <name type="scientific">Austropuccinia psidii MF-1</name>
    <dbReference type="NCBI Taxonomy" id="1389203"/>
    <lineage>
        <taxon>Eukaryota</taxon>
        <taxon>Fungi</taxon>
        <taxon>Dikarya</taxon>
        <taxon>Basidiomycota</taxon>
        <taxon>Pucciniomycotina</taxon>
        <taxon>Pucciniomycetes</taxon>
        <taxon>Pucciniales</taxon>
        <taxon>Sphaerophragmiaceae</taxon>
        <taxon>Austropuccinia</taxon>
    </lineage>
</organism>
<keyword evidence="4" id="KW-1185">Reference proteome</keyword>
<dbReference type="Gene3D" id="3.30.70.270">
    <property type="match status" value="1"/>
</dbReference>
<comment type="caution">
    <text evidence="3">The sequence shown here is derived from an EMBL/GenBank/DDBJ whole genome shotgun (WGS) entry which is preliminary data.</text>
</comment>
<dbReference type="Proteomes" id="UP000765509">
    <property type="component" value="Unassembled WGS sequence"/>
</dbReference>
<dbReference type="GO" id="GO:0003824">
    <property type="term" value="F:catalytic activity"/>
    <property type="evidence" value="ECO:0007669"/>
    <property type="project" value="UniProtKB-KW"/>
</dbReference>
<dbReference type="EMBL" id="AVOT02047196">
    <property type="protein sequence ID" value="MBW0542465.1"/>
    <property type="molecule type" value="Genomic_DNA"/>
</dbReference>
<accession>A0A9Q3FRD3</accession>
<dbReference type="AlphaFoldDB" id="A0A9Q3FRD3"/>
<protein>
    <recommendedName>
        <fullName evidence="2">Reverse transcriptase/retrotransposon-derived protein RNase H-like domain-containing protein</fullName>
    </recommendedName>
</protein>
<evidence type="ECO:0000313" key="4">
    <source>
        <dbReference type="Proteomes" id="UP000765509"/>
    </source>
</evidence>
<dbReference type="InterPro" id="IPR043502">
    <property type="entry name" value="DNA/RNA_pol_sf"/>
</dbReference>